<evidence type="ECO:0000256" key="8">
    <source>
        <dbReference type="RuleBase" id="RU364100"/>
    </source>
</evidence>
<name>A0ABW4CCK8_9BACL</name>
<dbReference type="Pfam" id="PF02586">
    <property type="entry name" value="SRAP"/>
    <property type="match status" value="1"/>
</dbReference>
<dbReference type="SUPFAM" id="SSF143081">
    <property type="entry name" value="BB1717-like"/>
    <property type="match status" value="1"/>
</dbReference>
<evidence type="ECO:0000256" key="6">
    <source>
        <dbReference type="ARBA" id="ARBA00023125"/>
    </source>
</evidence>
<evidence type="ECO:0000313" key="9">
    <source>
        <dbReference type="EMBL" id="MFD1427881.1"/>
    </source>
</evidence>
<keyword evidence="2 8" id="KW-0645">Protease</keyword>
<evidence type="ECO:0000256" key="3">
    <source>
        <dbReference type="ARBA" id="ARBA00022763"/>
    </source>
</evidence>
<keyword evidence="4 8" id="KW-0378">Hydrolase</keyword>
<dbReference type="RefSeq" id="WP_380166261.1">
    <property type="nucleotide sequence ID" value="NZ_JBHTNU010000014.1"/>
</dbReference>
<dbReference type="PANTHER" id="PTHR13604">
    <property type="entry name" value="DC12-RELATED"/>
    <property type="match status" value="1"/>
</dbReference>
<dbReference type="InterPro" id="IPR036590">
    <property type="entry name" value="SRAP-like"/>
</dbReference>
<evidence type="ECO:0000313" key="10">
    <source>
        <dbReference type="Proteomes" id="UP001597282"/>
    </source>
</evidence>
<keyword evidence="3" id="KW-0227">DNA damage</keyword>
<comment type="similarity">
    <text evidence="1 8">Belongs to the SOS response-associated peptidase family.</text>
</comment>
<dbReference type="EMBL" id="JBHTNU010000014">
    <property type="protein sequence ID" value="MFD1427881.1"/>
    <property type="molecule type" value="Genomic_DNA"/>
</dbReference>
<sequence>MCGRFTLTVGLGEIKEHFQVEEITSRDSVPRYNIAPTQSVPIVVYRENTRRLVSMRWGLIPYWAKDVSIGSRLINARSESLSEKPAFRHSFRRKRCLVPADSFYEWKKDTSGKKQPMRILFAQGDLFAFAGLWDQWTDPEESCTLHTFTIITTSANDKVRPIHPRMPVILDRSEEDLWLDPRIQDPDGLKSLLDPCDPAPMRTYPVSPIVNSPKIDQPECILPME</sequence>
<keyword evidence="5" id="KW-0190">Covalent protein-DNA linkage</keyword>
<dbReference type="PANTHER" id="PTHR13604:SF0">
    <property type="entry name" value="ABASIC SITE PROCESSING PROTEIN HMCES"/>
    <property type="match status" value="1"/>
</dbReference>
<dbReference type="Proteomes" id="UP001597282">
    <property type="component" value="Unassembled WGS sequence"/>
</dbReference>
<reference evidence="10" key="1">
    <citation type="journal article" date="2019" name="Int. J. Syst. Evol. Microbiol.">
        <title>The Global Catalogue of Microorganisms (GCM) 10K type strain sequencing project: providing services to taxonomists for standard genome sequencing and annotation.</title>
        <authorList>
            <consortium name="The Broad Institute Genomics Platform"/>
            <consortium name="The Broad Institute Genome Sequencing Center for Infectious Disease"/>
            <person name="Wu L."/>
            <person name="Ma J."/>
        </authorList>
    </citation>
    <scope>NUCLEOTIDE SEQUENCE [LARGE SCALE GENOMIC DNA]</scope>
    <source>
        <strain evidence="10">S1</strain>
    </source>
</reference>
<gene>
    <name evidence="9" type="ORF">ACFQ4Y_13310</name>
</gene>
<evidence type="ECO:0000256" key="4">
    <source>
        <dbReference type="ARBA" id="ARBA00022801"/>
    </source>
</evidence>
<protein>
    <recommendedName>
        <fullName evidence="8">Abasic site processing protein</fullName>
        <ecNumber evidence="8">3.4.-.-</ecNumber>
    </recommendedName>
</protein>
<evidence type="ECO:0000256" key="7">
    <source>
        <dbReference type="ARBA" id="ARBA00023239"/>
    </source>
</evidence>
<keyword evidence="7" id="KW-0456">Lyase</keyword>
<keyword evidence="10" id="KW-1185">Reference proteome</keyword>
<dbReference type="InterPro" id="IPR003738">
    <property type="entry name" value="SRAP"/>
</dbReference>
<dbReference type="Gene3D" id="3.90.1680.10">
    <property type="entry name" value="SOS response associated peptidase-like"/>
    <property type="match status" value="1"/>
</dbReference>
<keyword evidence="6" id="KW-0238">DNA-binding</keyword>
<evidence type="ECO:0000256" key="2">
    <source>
        <dbReference type="ARBA" id="ARBA00022670"/>
    </source>
</evidence>
<accession>A0ABW4CCK8</accession>
<evidence type="ECO:0000256" key="1">
    <source>
        <dbReference type="ARBA" id="ARBA00008136"/>
    </source>
</evidence>
<dbReference type="GO" id="GO:0016787">
    <property type="term" value="F:hydrolase activity"/>
    <property type="evidence" value="ECO:0007669"/>
    <property type="project" value="UniProtKB-KW"/>
</dbReference>
<proteinExistence type="inferred from homology"/>
<organism evidence="9 10">
    <name type="scientific">Kroppenstedtia sanguinis</name>
    <dbReference type="NCBI Taxonomy" id="1380684"/>
    <lineage>
        <taxon>Bacteria</taxon>
        <taxon>Bacillati</taxon>
        <taxon>Bacillota</taxon>
        <taxon>Bacilli</taxon>
        <taxon>Bacillales</taxon>
        <taxon>Thermoactinomycetaceae</taxon>
        <taxon>Kroppenstedtia</taxon>
    </lineage>
</organism>
<dbReference type="EC" id="3.4.-.-" evidence="8"/>
<evidence type="ECO:0000256" key="5">
    <source>
        <dbReference type="ARBA" id="ARBA00023124"/>
    </source>
</evidence>
<comment type="caution">
    <text evidence="9">The sequence shown here is derived from an EMBL/GenBank/DDBJ whole genome shotgun (WGS) entry which is preliminary data.</text>
</comment>